<proteinExistence type="predicted"/>
<name>A0ACA9K885_9GLOM</name>
<accession>A0ACA9K885</accession>
<comment type="caution">
    <text evidence="1">The sequence shown here is derived from an EMBL/GenBank/DDBJ whole genome shotgun (WGS) entry which is preliminary data.</text>
</comment>
<dbReference type="EMBL" id="CAJVPM010001041">
    <property type="protein sequence ID" value="CAG8458098.1"/>
    <property type="molecule type" value="Genomic_DNA"/>
</dbReference>
<sequence>MFRAISKFRHATLVSLGTITTAGALSYYIYTDRSKKSLYNPQFMMSQTYADANISKKIPLKVLPSRDEMINILKYSNNIKNSHQNDDGEFDLLIIGGGATGTGIALDAATRGLKVALVERDDFASGTSSRSTKLIHGGVRYLEKAIYELDYEQYKLVREALHERATFLNIAPYLSHQIPIMLPLYNRVKVLDEFPWLKQDNLVGAIVFYDGQHNDARMNVALALTAISHGATVANHVEVTHLLKNENGKIFGARVRDNLNGDEWDIKSKGVINATGVFADNIIIPASGVHVILPNYYSLGGKMGLLDKSTSDGRVLFVLPWEGNTLVGTTDSLAEVTFNPKPKEEEIMWVLDEFNKFLTPETKVRRNDVLAAWAGIRPLVIDPEAKNTSALVRSHIINVNDSNLITITDLNPLNECQTENAKLIGSQEYSETMFIELIQQFGLDTEIAQHLAHDYGDRAWDILKITHKAGSKQWPIPIQRLNPNYPYIDSEVRYAIQQEFACTLVDVIARRTRLAFLNSQATLESLPRIIEIMSEELNWTPEKQKKEYEQAVEFLKTMGLPESNGESSLTNVSKSQ</sequence>
<keyword evidence="2" id="KW-1185">Reference proteome</keyword>
<organism evidence="1 2">
    <name type="scientific">Scutellospora calospora</name>
    <dbReference type="NCBI Taxonomy" id="85575"/>
    <lineage>
        <taxon>Eukaryota</taxon>
        <taxon>Fungi</taxon>
        <taxon>Fungi incertae sedis</taxon>
        <taxon>Mucoromycota</taxon>
        <taxon>Glomeromycotina</taxon>
        <taxon>Glomeromycetes</taxon>
        <taxon>Diversisporales</taxon>
        <taxon>Gigasporaceae</taxon>
        <taxon>Scutellospora</taxon>
    </lineage>
</organism>
<reference evidence="1" key="1">
    <citation type="submission" date="2021-06" db="EMBL/GenBank/DDBJ databases">
        <authorList>
            <person name="Kallberg Y."/>
            <person name="Tangrot J."/>
            <person name="Rosling A."/>
        </authorList>
    </citation>
    <scope>NUCLEOTIDE SEQUENCE</scope>
    <source>
        <strain evidence="1">AU212A</strain>
    </source>
</reference>
<dbReference type="Proteomes" id="UP000789860">
    <property type="component" value="Unassembled WGS sequence"/>
</dbReference>
<gene>
    <name evidence="1" type="ORF">SCALOS_LOCUS1491</name>
</gene>
<protein>
    <submittedName>
        <fullName evidence="1">10069_t:CDS:1</fullName>
    </submittedName>
</protein>
<evidence type="ECO:0000313" key="1">
    <source>
        <dbReference type="EMBL" id="CAG8458098.1"/>
    </source>
</evidence>
<evidence type="ECO:0000313" key="2">
    <source>
        <dbReference type="Proteomes" id="UP000789860"/>
    </source>
</evidence>